<dbReference type="InterPro" id="IPR016166">
    <property type="entry name" value="FAD-bd_PCMH"/>
</dbReference>
<evidence type="ECO:0000256" key="2">
    <source>
        <dbReference type="ARBA" id="ARBA00022827"/>
    </source>
</evidence>
<feature type="domain" description="FAD-binding PCMH-type" evidence="4">
    <location>
        <begin position="1"/>
        <end position="177"/>
    </location>
</feature>
<dbReference type="AlphaFoldDB" id="A0A1W7D1P9"/>
<dbReference type="GO" id="GO:0016491">
    <property type="term" value="F:oxidoreductase activity"/>
    <property type="evidence" value="ECO:0007669"/>
    <property type="project" value="UniProtKB-KW"/>
</dbReference>
<dbReference type="InterPro" id="IPR051312">
    <property type="entry name" value="Diverse_Substr_Oxidored"/>
</dbReference>
<proteinExistence type="predicted"/>
<reference evidence="5 6" key="1">
    <citation type="submission" date="2017-05" db="EMBL/GenBank/DDBJ databases">
        <title>Complete genome sequence of Streptomyces sp. SCSIO 03032 revealed the diverse biosynthetic pathways for its bioactive secondary metabolites.</title>
        <authorList>
            <person name="Ma L."/>
            <person name="Zhu Y."/>
            <person name="Zhang W."/>
            <person name="Zhang G."/>
            <person name="Tian X."/>
            <person name="Zhang S."/>
            <person name="Zhang C."/>
        </authorList>
    </citation>
    <scope>NUCLEOTIDE SEQUENCE [LARGE SCALE GENOMIC DNA]</scope>
    <source>
        <strain evidence="5 6">SCSIO 03032</strain>
    </source>
</reference>
<dbReference type="Proteomes" id="UP000194218">
    <property type="component" value="Chromosome"/>
</dbReference>
<dbReference type="Pfam" id="PF03450">
    <property type="entry name" value="CO_deh_flav_C"/>
    <property type="match status" value="1"/>
</dbReference>
<dbReference type="Gene3D" id="3.30.465.10">
    <property type="match status" value="1"/>
</dbReference>
<evidence type="ECO:0000259" key="4">
    <source>
        <dbReference type="PROSITE" id="PS51387"/>
    </source>
</evidence>
<dbReference type="Gene3D" id="3.30.390.50">
    <property type="entry name" value="CO dehydrogenase flavoprotein, C-terminal domain"/>
    <property type="match status" value="1"/>
</dbReference>
<accession>A0A1W7D1P9</accession>
<dbReference type="SUPFAM" id="SSF56176">
    <property type="entry name" value="FAD-binding/transporter-associated domain-like"/>
    <property type="match status" value="1"/>
</dbReference>
<protein>
    <recommendedName>
        <fullName evidence="4">FAD-binding PCMH-type domain-containing protein</fullName>
    </recommendedName>
</protein>
<evidence type="ECO:0000313" key="6">
    <source>
        <dbReference type="Proteomes" id="UP000194218"/>
    </source>
</evidence>
<sequence>MTAVAFEHTAPTTLEGVLRALDAPGRTVAPLAGGQSLVPLLTRRAVRPDVVVDLNAVAGLDGIGVGPVRVRIGAMTRLRDLERHAELAAVLPVLASAAARVAHPHIRARATLGGSLCHAAPGAELPAVAAALGADVVLRSARRVRSVPAARFITGAHTTVRAPDEVVTGLVFPRGGELTDTFHEFATRGDSGYPVACLCLGLRTAEGLIRAARVVAAGCGPVPLRLPGVEARLTGRPVAGPHPGLVASVVAEAAGGPRPADEDREYRAEVVGVLLARALADRSGTEER</sequence>
<dbReference type="PANTHER" id="PTHR42659:SF2">
    <property type="entry name" value="XANTHINE DEHYDROGENASE SUBUNIT C-RELATED"/>
    <property type="match status" value="1"/>
</dbReference>
<gene>
    <name evidence="5" type="ORF">CAG99_20110</name>
</gene>
<dbReference type="InterPro" id="IPR036683">
    <property type="entry name" value="CO_DH_flav_C_dom_sf"/>
</dbReference>
<dbReference type="GO" id="GO:0071949">
    <property type="term" value="F:FAD binding"/>
    <property type="evidence" value="ECO:0007669"/>
    <property type="project" value="InterPro"/>
</dbReference>
<evidence type="ECO:0000313" key="5">
    <source>
        <dbReference type="EMBL" id="ARQ70839.1"/>
    </source>
</evidence>
<dbReference type="OrthoDB" id="9793944at2"/>
<dbReference type="InterPro" id="IPR016167">
    <property type="entry name" value="FAD-bd_PCMH_sub1"/>
</dbReference>
<dbReference type="EMBL" id="CP021121">
    <property type="protein sequence ID" value="ARQ70839.1"/>
    <property type="molecule type" value="Genomic_DNA"/>
</dbReference>
<dbReference type="PROSITE" id="PS51387">
    <property type="entry name" value="FAD_PCMH"/>
    <property type="match status" value="1"/>
</dbReference>
<dbReference type="InterPro" id="IPR036318">
    <property type="entry name" value="FAD-bd_PCMH-like_sf"/>
</dbReference>
<dbReference type="RefSeq" id="WP_086160678.1">
    <property type="nucleotide sequence ID" value="NZ_CP021121.1"/>
</dbReference>
<keyword evidence="2" id="KW-0274">FAD</keyword>
<name>A0A1W7D1P9_9ACTN</name>
<dbReference type="Pfam" id="PF00941">
    <property type="entry name" value="FAD_binding_5"/>
    <property type="match status" value="1"/>
</dbReference>
<organism evidence="5 6">
    <name type="scientific">Streptomyces marincola</name>
    <dbReference type="NCBI Taxonomy" id="2878388"/>
    <lineage>
        <taxon>Bacteria</taxon>
        <taxon>Bacillati</taxon>
        <taxon>Actinomycetota</taxon>
        <taxon>Actinomycetes</taxon>
        <taxon>Kitasatosporales</taxon>
        <taxon>Streptomycetaceae</taxon>
        <taxon>Streptomyces</taxon>
    </lineage>
</organism>
<dbReference type="PANTHER" id="PTHR42659">
    <property type="entry name" value="XANTHINE DEHYDROGENASE SUBUNIT C-RELATED"/>
    <property type="match status" value="1"/>
</dbReference>
<dbReference type="InterPro" id="IPR016169">
    <property type="entry name" value="FAD-bd_PCMH_sub2"/>
</dbReference>
<evidence type="ECO:0000256" key="3">
    <source>
        <dbReference type="ARBA" id="ARBA00023002"/>
    </source>
</evidence>
<dbReference type="Gene3D" id="3.30.43.10">
    <property type="entry name" value="Uridine Diphospho-n-acetylenolpyruvylglucosamine Reductase, domain 2"/>
    <property type="match status" value="1"/>
</dbReference>
<dbReference type="KEGG" id="smao:CAG99_20110"/>
<dbReference type="SUPFAM" id="SSF55447">
    <property type="entry name" value="CO dehydrogenase flavoprotein C-terminal domain-like"/>
    <property type="match status" value="1"/>
</dbReference>
<keyword evidence="3" id="KW-0560">Oxidoreductase</keyword>
<evidence type="ECO:0000256" key="1">
    <source>
        <dbReference type="ARBA" id="ARBA00022630"/>
    </source>
</evidence>
<dbReference type="SMART" id="SM01092">
    <property type="entry name" value="CO_deh_flav_C"/>
    <property type="match status" value="1"/>
</dbReference>
<keyword evidence="1" id="KW-0285">Flavoprotein</keyword>
<dbReference type="InterPro" id="IPR005107">
    <property type="entry name" value="CO_DH_flav_C"/>
</dbReference>
<dbReference type="InterPro" id="IPR002346">
    <property type="entry name" value="Mopterin_DH_FAD-bd"/>
</dbReference>
<keyword evidence="6" id="KW-1185">Reference proteome</keyword>